<dbReference type="RefSeq" id="WP_177503770.1">
    <property type="nucleotide sequence ID" value="NZ_JACSNR010000009.1"/>
</dbReference>
<name>A0ABS2GPA7_9FIRM</name>
<dbReference type="InterPro" id="IPR036390">
    <property type="entry name" value="WH_DNA-bd_sf"/>
</dbReference>
<dbReference type="SUPFAM" id="SSF46785">
    <property type="entry name" value="Winged helix' DNA-binding domain"/>
    <property type="match status" value="1"/>
</dbReference>
<dbReference type="PRINTS" id="PR00598">
    <property type="entry name" value="HTHMARR"/>
</dbReference>
<dbReference type="Gene3D" id="1.10.10.10">
    <property type="entry name" value="Winged helix-like DNA-binding domain superfamily/Winged helix DNA-binding domain"/>
    <property type="match status" value="1"/>
</dbReference>
<dbReference type="PROSITE" id="PS50995">
    <property type="entry name" value="HTH_MARR_2"/>
    <property type="match status" value="1"/>
</dbReference>
<protein>
    <submittedName>
        <fullName evidence="5">MarR family transcriptional regulator</fullName>
    </submittedName>
</protein>
<dbReference type="SMART" id="SM00347">
    <property type="entry name" value="HTH_MARR"/>
    <property type="match status" value="1"/>
</dbReference>
<evidence type="ECO:0000256" key="2">
    <source>
        <dbReference type="ARBA" id="ARBA00023125"/>
    </source>
</evidence>
<evidence type="ECO:0000259" key="4">
    <source>
        <dbReference type="PROSITE" id="PS50995"/>
    </source>
</evidence>
<dbReference type="PANTHER" id="PTHR42756">
    <property type="entry name" value="TRANSCRIPTIONAL REGULATOR, MARR"/>
    <property type="match status" value="1"/>
</dbReference>
<comment type="caution">
    <text evidence="5">The sequence shown here is derived from an EMBL/GenBank/DDBJ whole genome shotgun (WGS) entry which is preliminary data.</text>
</comment>
<feature type="domain" description="HTH marR-type" evidence="4">
    <location>
        <begin position="4"/>
        <end position="140"/>
    </location>
</feature>
<sequence>MSHKETILYSLKMIDNLVRKLMDRHITADKQGLTIMHTWIVGFLYNNPDRAVYQRDIEREFRVNRATVSGMISLMEQKGLIRRLSVSHDARLKKLELTQLGRELHEKQVRRFEALEGTMEDALTPEELRQLFVITDKLRHTLETLVQND</sequence>
<accession>A0ABS2GPA7</accession>
<keyword evidence="3" id="KW-0804">Transcription</keyword>
<dbReference type="InterPro" id="IPR036388">
    <property type="entry name" value="WH-like_DNA-bd_sf"/>
</dbReference>
<evidence type="ECO:0000256" key="1">
    <source>
        <dbReference type="ARBA" id="ARBA00023015"/>
    </source>
</evidence>
<keyword evidence="1" id="KW-0805">Transcription regulation</keyword>
<dbReference type="InterPro" id="IPR000835">
    <property type="entry name" value="HTH_MarR-typ"/>
</dbReference>
<dbReference type="Pfam" id="PF12802">
    <property type="entry name" value="MarR_2"/>
    <property type="match status" value="1"/>
</dbReference>
<dbReference type="EMBL" id="JACSNR010000009">
    <property type="protein sequence ID" value="MBM6923963.1"/>
    <property type="molecule type" value="Genomic_DNA"/>
</dbReference>
<evidence type="ECO:0000313" key="5">
    <source>
        <dbReference type="EMBL" id="MBM6923963.1"/>
    </source>
</evidence>
<dbReference type="PANTHER" id="PTHR42756:SF1">
    <property type="entry name" value="TRANSCRIPTIONAL REPRESSOR OF EMRAB OPERON"/>
    <property type="match status" value="1"/>
</dbReference>
<organism evidence="5 6">
    <name type="scientific">Hydrogenoanaerobacterium saccharovorans</name>
    <dbReference type="NCBI Taxonomy" id="474960"/>
    <lineage>
        <taxon>Bacteria</taxon>
        <taxon>Bacillati</taxon>
        <taxon>Bacillota</taxon>
        <taxon>Clostridia</taxon>
        <taxon>Eubacteriales</taxon>
        <taxon>Oscillospiraceae</taxon>
        <taxon>Hydrogenoanaerobacterium</taxon>
    </lineage>
</organism>
<evidence type="ECO:0000256" key="3">
    <source>
        <dbReference type="ARBA" id="ARBA00023163"/>
    </source>
</evidence>
<proteinExistence type="predicted"/>
<keyword evidence="6" id="KW-1185">Reference proteome</keyword>
<gene>
    <name evidence="5" type="ORF">H9X81_09725</name>
</gene>
<keyword evidence="2" id="KW-0238">DNA-binding</keyword>
<reference evidence="5 6" key="1">
    <citation type="journal article" date="2021" name="Sci. Rep.">
        <title>The distribution of antibiotic resistance genes in chicken gut microbiota commensals.</title>
        <authorList>
            <person name="Juricova H."/>
            <person name="Matiasovicova J."/>
            <person name="Kubasova T."/>
            <person name="Cejkova D."/>
            <person name="Rychlik I."/>
        </authorList>
    </citation>
    <scope>NUCLEOTIDE SEQUENCE [LARGE SCALE GENOMIC DNA]</scope>
    <source>
        <strain evidence="5 6">An564</strain>
    </source>
</reference>
<dbReference type="Proteomes" id="UP000724149">
    <property type="component" value="Unassembled WGS sequence"/>
</dbReference>
<evidence type="ECO:0000313" key="6">
    <source>
        <dbReference type="Proteomes" id="UP000724149"/>
    </source>
</evidence>